<feature type="chain" id="PRO_5015563044" evidence="1">
    <location>
        <begin position="29"/>
        <end position="159"/>
    </location>
</feature>
<evidence type="ECO:0000313" key="3">
    <source>
        <dbReference type="Proteomes" id="UP000245048"/>
    </source>
</evidence>
<sequence>MPIRQTLGALGLATAALLAAPLASPAAAQGAAVPGATPAAERIGLELNRLEPRQNAGANGCRVWLVLRNPGAEPVDPLRLDLLIFGKDGVVAQRLSLDVGPLPREKTMARVFDLSTQPCDGIGAFLLNDLLACGAAETAAACLPRLALSSRVDGVSFEK</sequence>
<dbReference type="OrthoDB" id="7707524at2"/>
<reference evidence="3" key="1">
    <citation type="submission" date="2017-10" db="EMBL/GenBank/DDBJ databases">
        <authorList>
            <person name="Toshchakov S.V."/>
            <person name="Goeva M.A."/>
        </authorList>
    </citation>
    <scope>NUCLEOTIDE SEQUENCE [LARGE SCALE GENOMIC DNA]</scope>
    <source>
        <strain evidence="3">JR1/69-1-13</strain>
    </source>
</reference>
<evidence type="ECO:0000256" key="1">
    <source>
        <dbReference type="SAM" id="SignalP"/>
    </source>
</evidence>
<dbReference type="EMBL" id="PDOA01000009">
    <property type="protein sequence ID" value="PWC28172.1"/>
    <property type="molecule type" value="Genomic_DNA"/>
</dbReference>
<dbReference type="RefSeq" id="WP_109517738.1">
    <property type="nucleotide sequence ID" value="NZ_JBHSCH010000003.1"/>
</dbReference>
<feature type="signal peptide" evidence="1">
    <location>
        <begin position="1"/>
        <end position="28"/>
    </location>
</feature>
<dbReference type="Proteomes" id="UP000245048">
    <property type="component" value="Unassembled WGS sequence"/>
</dbReference>
<evidence type="ECO:0000313" key="2">
    <source>
        <dbReference type="EMBL" id="PWC28172.1"/>
    </source>
</evidence>
<protein>
    <submittedName>
        <fullName evidence="2">Tat pathway signal protein</fullName>
    </submittedName>
</protein>
<proteinExistence type="predicted"/>
<accession>A0A2U1V2P5</accession>
<gene>
    <name evidence="2" type="ORF">CR165_14695</name>
</gene>
<name>A0A2U1V2P5_9PROT</name>
<dbReference type="AlphaFoldDB" id="A0A2U1V2P5"/>
<comment type="caution">
    <text evidence="2">The sequence shown here is derived from an EMBL/GenBank/DDBJ whole genome shotgun (WGS) entry which is preliminary data.</text>
</comment>
<keyword evidence="1" id="KW-0732">Signal</keyword>
<organism evidence="2 3">
    <name type="scientific">Teichococcus aestuarii</name>
    <dbReference type="NCBI Taxonomy" id="568898"/>
    <lineage>
        <taxon>Bacteria</taxon>
        <taxon>Pseudomonadati</taxon>
        <taxon>Pseudomonadota</taxon>
        <taxon>Alphaproteobacteria</taxon>
        <taxon>Acetobacterales</taxon>
        <taxon>Roseomonadaceae</taxon>
        <taxon>Roseomonas</taxon>
    </lineage>
</organism>
<keyword evidence="3" id="KW-1185">Reference proteome</keyword>